<sequence>MNTVKATFSIPQEIMDELNNYAKESGLKKSNVVVSALEMFFDYMDLKIAKERIDEIKTKNLKCLSIEEIEKELRL</sequence>
<evidence type="ECO:0000313" key="2">
    <source>
        <dbReference type="Proteomes" id="UP000322876"/>
    </source>
</evidence>
<organism evidence="1 2">
    <name type="scientific">Deferribacter autotrophicus</name>
    <dbReference type="NCBI Taxonomy" id="500465"/>
    <lineage>
        <taxon>Bacteria</taxon>
        <taxon>Pseudomonadati</taxon>
        <taxon>Deferribacterota</taxon>
        <taxon>Deferribacteres</taxon>
        <taxon>Deferribacterales</taxon>
        <taxon>Deferribacteraceae</taxon>
        <taxon>Deferribacter</taxon>
    </lineage>
</organism>
<reference evidence="1 2" key="1">
    <citation type="submission" date="2019-06" db="EMBL/GenBank/DDBJ databases">
        <title>Genomic insights into carbon and energy metabolism of Deferribacter autotrophicus revealed new metabolic traits in the phylum Deferribacteres.</title>
        <authorList>
            <person name="Slobodkin A.I."/>
            <person name="Slobodkina G.B."/>
            <person name="Allioux M."/>
            <person name="Alain K."/>
            <person name="Jebbar M."/>
            <person name="Shadrin V."/>
            <person name="Kublanov I.V."/>
            <person name="Toshchakov S.V."/>
            <person name="Bonch-Osmolovskaya E.A."/>
        </authorList>
    </citation>
    <scope>NUCLEOTIDE SEQUENCE [LARGE SCALE GENOMIC DNA]</scope>
    <source>
        <strain evidence="1 2">SL50</strain>
    </source>
</reference>
<accession>A0A5A8F0W2</accession>
<gene>
    <name evidence="1" type="ORF">FHQ18_09160</name>
</gene>
<dbReference type="InterPro" id="IPR013321">
    <property type="entry name" value="Arc_rbn_hlx_hlx"/>
</dbReference>
<dbReference type="OrthoDB" id="15486at2"/>
<dbReference type="AlphaFoldDB" id="A0A5A8F0W2"/>
<proteinExistence type="predicted"/>
<dbReference type="RefSeq" id="WP_149266882.1">
    <property type="nucleotide sequence ID" value="NZ_VFJB01000007.1"/>
</dbReference>
<dbReference type="Proteomes" id="UP000322876">
    <property type="component" value="Unassembled WGS sequence"/>
</dbReference>
<dbReference type="Gene3D" id="1.10.1220.10">
    <property type="entry name" value="Met repressor-like"/>
    <property type="match status" value="1"/>
</dbReference>
<keyword evidence="2" id="KW-1185">Reference proteome</keyword>
<dbReference type="InterPro" id="IPR010985">
    <property type="entry name" value="Ribbon_hlx_hlx"/>
</dbReference>
<comment type="caution">
    <text evidence="1">The sequence shown here is derived from an EMBL/GenBank/DDBJ whole genome shotgun (WGS) entry which is preliminary data.</text>
</comment>
<protein>
    <submittedName>
        <fullName evidence="1">CopG family transcriptional regulator</fullName>
    </submittedName>
</protein>
<dbReference type="SUPFAM" id="SSF47598">
    <property type="entry name" value="Ribbon-helix-helix"/>
    <property type="match status" value="1"/>
</dbReference>
<dbReference type="GO" id="GO:0006355">
    <property type="term" value="P:regulation of DNA-templated transcription"/>
    <property type="evidence" value="ECO:0007669"/>
    <property type="project" value="InterPro"/>
</dbReference>
<evidence type="ECO:0000313" key="1">
    <source>
        <dbReference type="EMBL" id="KAA0257501.1"/>
    </source>
</evidence>
<name>A0A5A8F0W2_9BACT</name>
<dbReference type="EMBL" id="VFJB01000007">
    <property type="protein sequence ID" value="KAA0257501.1"/>
    <property type="molecule type" value="Genomic_DNA"/>
</dbReference>